<sequence length="126" mass="13555">MDYFYWFLVALDIFQPWCTQLLSTRVGRAFGGALNLALPVSISTHQAPRVSISASISVGSHAAAGSQALVALDLYTGGLKNLRSLLFYARFTILEPILAFISSNLLLRTPVPSLSASRDVAGEVLV</sequence>
<reference evidence="1" key="1">
    <citation type="submission" date="2018-02" db="EMBL/GenBank/DDBJ databases">
        <authorList>
            <person name="Cohen D.B."/>
            <person name="Kent A.D."/>
        </authorList>
    </citation>
    <scope>NUCLEOTIDE SEQUENCE</scope>
</reference>
<name>A0A2N9GYJ1_FAGSY</name>
<proteinExistence type="predicted"/>
<organism evidence="1">
    <name type="scientific">Fagus sylvatica</name>
    <name type="common">Beechnut</name>
    <dbReference type="NCBI Taxonomy" id="28930"/>
    <lineage>
        <taxon>Eukaryota</taxon>
        <taxon>Viridiplantae</taxon>
        <taxon>Streptophyta</taxon>
        <taxon>Embryophyta</taxon>
        <taxon>Tracheophyta</taxon>
        <taxon>Spermatophyta</taxon>
        <taxon>Magnoliopsida</taxon>
        <taxon>eudicotyledons</taxon>
        <taxon>Gunneridae</taxon>
        <taxon>Pentapetalae</taxon>
        <taxon>rosids</taxon>
        <taxon>fabids</taxon>
        <taxon>Fagales</taxon>
        <taxon>Fagaceae</taxon>
        <taxon>Fagus</taxon>
    </lineage>
</organism>
<dbReference type="EMBL" id="OIVN01002535">
    <property type="protein sequence ID" value="SPD04449.1"/>
    <property type="molecule type" value="Genomic_DNA"/>
</dbReference>
<accession>A0A2N9GYJ1</accession>
<gene>
    <name evidence="1" type="ORF">FSB_LOCUS32331</name>
</gene>
<protein>
    <submittedName>
        <fullName evidence="1">Uncharacterized protein</fullName>
    </submittedName>
</protein>
<evidence type="ECO:0000313" key="1">
    <source>
        <dbReference type="EMBL" id="SPD04449.1"/>
    </source>
</evidence>
<dbReference type="AlphaFoldDB" id="A0A2N9GYJ1"/>